<dbReference type="OrthoDB" id="10003538at2759"/>
<dbReference type="Proteomes" id="UP000663882">
    <property type="component" value="Unassembled WGS sequence"/>
</dbReference>
<feature type="transmembrane region" description="Helical" evidence="9">
    <location>
        <begin position="20"/>
        <end position="47"/>
    </location>
</feature>
<feature type="transmembrane region" description="Helical" evidence="9">
    <location>
        <begin position="281"/>
        <end position="304"/>
    </location>
</feature>
<keyword evidence="7" id="KW-0675">Receptor</keyword>
<evidence type="ECO:0000256" key="9">
    <source>
        <dbReference type="SAM" id="Phobius"/>
    </source>
</evidence>
<feature type="domain" description="G-protein coupled receptors family 1 profile" evidence="10">
    <location>
        <begin position="33"/>
        <end position="303"/>
    </location>
</feature>
<dbReference type="Proteomes" id="UP000663889">
    <property type="component" value="Unassembled WGS sequence"/>
</dbReference>
<evidence type="ECO:0000256" key="8">
    <source>
        <dbReference type="ARBA" id="ARBA00023224"/>
    </source>
</evidence>
<dbReference type="PROSITE" id="PS50262">
    <property type="entry name" value="G_PROTEIN_RECEP_F1_2"/>
    <property type="match status" value="1"/>
</dbReference>
<accession>A0A815AEQ7</accession>
<dbReference type="Proteomes" id="UP000663874">
    <property type="component" value="Unassembled WGS sequence"/>
</dbReference>
<comment type="subcellular location">
    <subcellularLocation>
        <location evidence="1">Cell membrane</location>
        <topology evidence="1">Multi-pass membrane protein</topology>
    </subcellularLocation>
</comment>
<dbReference type="AlphaFoldDB" id="A0A815AEQ7"/>
<feature type="transmembrane region" description="Helical" evidence="9">
    <location>
        <begin position="108"/>
        <end position="127"/>
    </location>
</feature>
<dbReference type="CDD" id="cd00637">
    <property type="entry name" value="7tm_classA_rhodopsin-like"/>
    <property type="match status" value="1"/>
</dbReference>
<evidence type="ECO:0000256" key="5">
    <source>
        <dbReference type="ARBA" id="ARBA00023040"/>
    </source>
</evidence>
<dbReference type="Proteomes" id="UP000663823">
    <property type="component" value="Unassembled WGS sequence"/>
</dbReference>
<evidence type="ECO:0000256" key="4">
    <source>
        <dbReference type="ARBA" id="ARBA00022989"/>
    </source>
</evidence>
<feature type="transmembrane region" description="Helical" evidence="9">
    <location>
        <begin position="181"/>
        <end position="207"/>
    </location>
</feature>
<dbReference type="PANTHER" id="PTHR24228">
    <property type="entry name" value="B2 BRADYKININ RECEPTOR/ANGIOTENSIN II RECEPTOR"/>
    <property type="match status" value="1"/>
</dbReference>
<feature type="transmembrane region" description="Helical" evidence="9">
    <location>
        <begin position="139"/>
        <end position="161"/>
    </location>
</feature>
<reference evidence="11" key="1">
    <citation type="submission" date="2021-02" db="EMBL/GenBank/DDBJ databases">
        <authorList>
            <person name="Nowell W R."/>
        </authorList>
    </citation>
    <scope>NUCLEOTIDE SEQUENCE</scope>
</reference>
<keyword evidence="8" id="KW-0807">Transducer</keyword>
<evidence type="ECO:0000256" key="2">
    <source>
        <dbReference type="ARBA" id="ARBA00022475"/>
    </source>
</evidence>
<name>A0A815AEQ7_9BILA</name>
<keyword evidence="3 9" id="KW-0812">Transmembrane</keyword>
<dbReference type="GO" id="GO:0005886">
    <property type="term" value="C:plasma membrane"/>
    <property type="evidence" value="ECO:0007669"/>
    <property type="project" value="UniProtKB-SubCell"/>
</dbReference>
<dbReference type="PANTHER" id="PTHR24228:SF59">
    <property type="entry name" value="NEUROPEPTIDE RECEPTOR 15"/>
    <property type="match status" value="1"/>
</dbReference>
<dbReference type="EMBL" id="CAJNOU010002260">
    <property type="protein sequence ID" value="CAF1305222.1"/>
    <property type="molecule type" value="Genomic_DNA"/>
</dbReference>
<keyword evidence="6 9" id="KW-0472">Membrane</keyword>
<gene>
    <name evidence="14" type="ORF">FNK824_LOCUS34908</name>
    <name evidence="13" type="ORF">OTI717_LOCUS18238</name>
    <name evidence="11" type="ORF">RFH988_LOCUS27444</name>
    <name evidence="12" type="ORF">SEV965_LOCUS26505</name>
</gene>
<sequence>MNTNNTSSQTINLSIRPFFILLDMFLISSIFLGCIFCVSFICISAVYRSCRSVLTLLSANSCLAGLIFNCVQLSNALLLFRDDIFLSTSNQNQYCEVRNYLMHVSGSLLYYSYCIQSISRLFFVVFYKHTVLLTYHIHFILIAIQWTLGFFLPISILTSGHRQYQTETSECFITIKNVSQTLFGMISMFVLPMTIISICYTHIVCFVRAAVRRARKTNAMPIRKFNLIRDQGAIHIKHRFSSTRDIKVFRHIIVLITVLCIGGFPYSMLMVLNTQSIAPFSIYRLCITVFALSVTVDMGAIFFFNKNVRTIFFNCFQRRSNRIGSINRG</sequence>
<dbReference type="GO" id="GO:0004930">
    <property type="term" value="F:G protein-coupled receptor activity"/>
    <property type="evidence" value="ECO:0007669"/>
    <property type="project" value="UniProtKB-KW"/>
</dbReference>
<evidence type="ECO:0000313" key="12">
    <source>
        <dbReference type="EMBL" id="CAF1305222.1"/>
    </source>
</evidence>
<feature type="transmembrane region" description="Helical" evidence="9">
    <location>
        <begin position="248"/>
        <end position="269"/>
    </location>
</feature>
<feature type="transmembrane region" description="Helical" evidence="9">
    <location>
        <begin position="54"/>
        <end position="80"/>
    </location>
</feature>
<evidence type="ECO:0000313" key="15">
    <source>
        <dbReference type="Proteomes" id="UP000663882"/>
    </source>
</evidence>
<evidence type="ECO:0000256" key="3">
    <source>
        <dbReference type="ARBA" id="ARBA00022692"/>
    </source>
</evidence>
<keyword evidence="5" id="KW-0297">G-protein coupled receptor</keyword>
<dbReference type="InterPro" id="IPR017452">
    <property type="entry name" value="GPCR_Rhodpsn_7TM"/>
</dbReference>
<organism evidence="11 15">
    <name type="scientific">Rotaria sordida</name>
    <dbReference type="NCBI Taxonomy" id="392033"/>
    <lineage>
        <taxon>Eukaryota</taxon>
        <taxon>Metazoa</taxon>
        <taxon>Spiralia</taxon>
        <taxon>Gnathifera</taxon>
        <taxon>Rotifera</taxon>
        <taxon>Eurotatoria</taxon>
        <taxon>Bdelloidea</taxon>
        <taxon>Philodinida</taxon>
        <taxon>Philodinidae</taxon>
        <taxon>Rotaria</taxon>
    </lineage>
</organism>
<evidence type="ECO:0000256" key="1">
    <source>
        <dbReference type="ARBA" id="ARBA00004651"/>
    </source>
</evidence>
<dbReference type="Pfam" id="PF00001">
    <property type="entry name" value="7tm_1"/>
    <property type="match status" value="1"/>
</dbReference>
<evidence type="ECO:0000313" key="13">
    <source>
        <dbReference type="EMBL" id="CAF3800343.1"/>
    </source>
</evidence>
<proteinExistence type="predicted"/>
<evidence type="ECO:0000313" key="11">
    <source>
        <dbReference type="EMBL" id="CAF1256373.1"/>
    </source>
</evidence>
<dbReference type="SUPFAM" id="SSF81321">
    <property type="entry name" value="Family A G protein-coupled receptor-like"/>
    <property type="match status" value="1"/>
</dbReference>
<dbReference type="EMBL" id="CAJOAX010002494">
    <property type="protein sequence ID" value="CAF3800343.1"/>
    <property type="molecule type" value="Genomic_DNA"/>
</dbReference>
<dbReference type="InterPro" id="IPR000276">
    <property type="entry name" value="GPCR_Rhodpsn"/>
</dbReference>
<evidence type="ECO:0000259" key="10">
    <source>
        <dbReference type="PROSITE" id="PS50262"/>
    </source>
</evidence>
<evidence type="ECO:0000256" key="7">
    <source>
        <dbReference type="ARBA" id="ARBA00023170"/>
    </source>
</evidence>
<protein>
    <recommendedName>
        <fullName evidence="10">G-protein coupled receptors family 1 profile domain-containing protein</fullName>
    </recommendedName>
</protein>
<evidence type="ECO:0000256" key="6">
    <source>
        <dbReference type="ARBA" id="ARBA00023136"/>
    </source>
</evidence>
<dbReference type="EMBL" id="CAJOBE010014196">
    <property type="protein sequence ID" value="CAF4175198.1"/>
    <property type="molecule type" value="Genomic_DNA"/>
</dbReference>
<dbReference type="EMBL" id="CAJNOO010002316">
    <property type="protein sequence ID" value="CAF1256373.1"/>
    <property type="molecule type" value="Genomic_DNA"/>
</dbReference>
<dbReference type="Gene3D" id="1.20.1070.10">
    <property type="entry name" value="Rhodopsin 7-helix transmembrane proteins"/>
    <property type="match status" value="1"/>
</dbReference>
<comment type="caution">
    <text evidence="11">The sequence shown here is derived from an EMBL/GenBank/DDBJ whole genome shotgun (WGS) entry which is preliminary data.</text>
</comment>
<keyword evidence="2" id="KW-1003">Cell membrane</keyword>
<keyword evidence="4 9" id="KW-1133">Transmembrane helix</keyword>
<evidence type="ECO:0000313" key="14">
    <source>
        <dbReference type="EMBL" id="CAF4175198.1"/>
    </source>
</evidence>